<proteinExistence type="predicted"/>
<dbReference type="EMBL" id="LXQA010350060">
    <property type="protein sequence ID" value="MCI45886.1"/>
    <property type="molecule type" value="Genomic_DNA"/>
</dbReference>
<dbReference type="AlphaFoldDB" id="A0A392SDF3"/>
<accession>A0A392SDF3</accession>
<organism evidence="1 2">
    <name type="scientific">Trifolium medium</name>
    <dbReference type="NCBI Taxonomy" id="97028"/>
    <lineage>
        <taxon>Eukaryota</taxon>
        <taxon>Viridiplantae</taxon>
        <taxon>Streptophyta</taxon>
        <taxon>Embryophyta</taxon>
        <taxon>Tracheophyta</taxon>
        <taxon>Spermatophyta</taxon>
        <taxon>Magnoliopsida</taxon>
        <taxon>eudicotyledons</taxon>
        <taxon>Gunneridae</taxon>
        <taxon>Pentapetalae</taxon>
        <taxon>rosids</taxon>
        <taxon>fabids</taxon>
        <taxon>Fabales</taxon>
        <taxon>Fabaceae</taxon>
        <taxon>Papilionoideae</taxon>
        <taxon>50 kb inversion clade</taxon>
        <taxon>NPAAA clade</taxon>
        <taxon>Hologalegina</taxon>
        <taxon>IRL clade</taxon>
        <taxon>Trifolieae</taxon>
        <taxon>Trifolium</taxon>
    </lineage>
</organism>
<sequence length="33" mass="3391">MLRRCPYGGTTVVVDPEPLLVAEATVLATGCSA</sequence>
<evidence type="ECO:0000313" key="1">
    <source>
        <dbReference type="EMBL" id="MCI45886.1"/>
    </source>
</evidence>
<name>A0A392SDF3_9FABA</name>
<protein>
    <submittedName>
        <fullName evidence="1">Uncharacterized protein</fullName>
    </submittedName>
</protein>
<comment type="caution">
    <text evidence="1">The sequence shown here is derived from an EMBL/GenBank/DDBJ whole genome shotgun (WGS) entry which is preliminary data.</text>
</comment>
<feature type="non-terminal residue" evidence="1">
    <location>
        <position position="33"/>
    </location>
</feature>
<dbReference type="Proteomes" id="UP000265520">
    <property type="component" value="Unassembled WGS sequence"/>
</dbReference>
<keyword evidence="2" id="KW-1185">Reference proteome</keyword>
<evidence type="ECO:0000313" key="2">
    <source>
        <dbReference type="Proteomes" id="UP000265520"/>
    </source>
</evidence>
<reference evidence="1 2" key="1">
    <citation type="journal article" date="2018" name="Front. Plant Sci.">
        <title>Red Clover (Trifolium pratense) and Zigzag Clover (T. medium) - A Picture of Genomic Similarities and Differences.</title>
        <authorList>
            <person name="Dluhosova J."/>
            <person name="Istvanek J."/>
            <person name="Nedelnik J."/>
            <person name="Repkova J."/>
        </authorList>
    </citation>
    <scope>NUCLEOTIDE SEQUENCE [LARGE SCALE GENOMIC DNA]</scope>
    <source>
        <strain evidence="2">cv. 10/8</strain>
        <tissue evidence="1">Leaf</tissue>
    </source>
</reference>